<evidence type="ECO:0000313" key="3">
    <source>
        <dbReference type="Proteomes" id="UP000295783"/>
    </source>
</evidence>
<dbReference type="SUPFAM" id="SSF55729">
    <property type="entry name" value="Acyl-CoA N-acyltransferases (Nat)"/>
    <property type="match status" value="1"/>
</dbReference>
<keyword evidence="2" id="KW-0808">Transferase</keyword>
<reference evidence="2 3" key="1">
    <citation type="submission" date="2019-03" db="EMBL/GenBank/DDBJ databases">
        <title>Genomic Encyclopedia of Type Strains, Phase III (KMG-III): the genomes of soil and plant-associated and newly described type strains.</title>
        <authorList>
            <person name="Whitman W."/>
        </authorList>
    </citation>
    <scope>NUCLEOTIDE SEQUENCE [LARGE SCALE GENOMIC DNA]</scope>
    <source>
        <strain evidence="2 3">CGMCC 1.7660</strain>
    </source>
</reference>
<dbReference type="Pfam" id="PF00583">
    <property type="entry name" value="Acetyltransf_1"/>
    <property type="match status" value="1"/>
</dbReference>
<dbReference type="Proteomes" id="UP000295783">
    <property type="component" value="Unassembled WGS sequence"/>
</dbReference>
<dbReference type="OrthoDB" id="275336at2"/>
<dbReference type="PROSITE" id="PS51186">
    <property type="entry name" value="GNAT"/>
    <property type="match status" value="1"/>
</dbReference>
<dbReference type="InterPro" id="IPR016181">
    <property type="entry name" value="Acyl_CoA_acyltransferase"/>
</dbReference>
<sequence>MPNPILPAGYSPVKPGQIANVVTCLEMLAPPPQAPAHPGDADFVLEDWRGANLADYRDLFRAIGTDWLWYSRLVMADERLAAILADPRVDLYRLMDRAGRVLGLLELDFRAEGECELAFFGLVQAAIGKGAGRFLVGEATRLAWARDVDGRQIRRFWVHTCTFDHPNALAFYRKAGFKPYAFMVEVADDPRLTGLLPRDAAPHLPLIEPV</sequence>
<accession>A0A4R6WMC7</accession>
<dbReference type="InterPro" id="IPR000182">
    <property type="entry name" value="GNAT_dom"/>
</dbReference>
<dbReference type="RefSeq" id="WP_133613334.1">
    <property type="nucleotide sequence ID" value="NZ_SNYW01000008.1"/>
</dbReference>
<proteinExistence type="predicted"/>
<gene>
    <name evidence="2" type="ORF">A8950_1833</name>
</gene>
<keyword evidence="3" id="KW-1185">Reference proteome</keyword>
<dbReference type="Gene3D" id="3.40.630.30">
    <property type="match status" value="1"/>
</dbReference>
<name>A0A4R6WMC7_9PROT</name>
<protein>
    <submittedName>
        <fullName evidence="2">Acetyltransferase (GNAT) family protein</fullName>
    </submittedName>
</protein>
<dbReference type="GO" id="GO:0016747">
    <property type="term" value="F:acyltransferase activity, transferring groups other than amino-acyl groups"/>
    <property type="evidence" value="ECO:0007669"/>
    <property type="project" value="InterPro"/>
</dbReference>
<dbReference type="AlphaFoldDB" id="A0A4R6WMC7"/>
<organism evidence="2 3">
    <name type="scientific">Dongia mobilis</name>
    <dbReference type="NCBI Taxonomy" id="578943"/>
    <lineage>
        <taxon>Bacteria</taxon>
        <taxon>Pseudomonadati</taxon>
        <taxon>Pseudomonadota</taxon>
        <taxon>Alphaproteobacteria</taxon>
        <taxon>Rhodospirillales</taxon>
        <taxon>Dongiaceae</taxon>
        <taxon>Dongia</taxon>
    </lineage>
</organism>
<feature type="domain" description="N-acetyltransferase" evidence="1">
    <location>
        <begin position="46"/>
        <end position="202"/>
    </location>
</feature>
<evidence type="ECO:0000259" key="1">
    <source>
        <dbReference type="PROSITE" id="PS51186"/>
    </source>
</evidence>
<evidence type="ECO:0000313" key="2">
    <source>
        <dbReference type="EMBL" id="TDQ82013.1"/>
    </source>
</evidence>
<comment type="caution">
    <text evidence="2">The sequence shown here is derived from an EMBL/GenBank/DDBJ whole genome shotgun (WGS) entry which is preliminary data.</text>
</comment>
<dbReference type="EMBL" id="SNYW01000008">
    <property type="protein sequence ID" value="TDQ82013.1"/>
    <property type="molecule type" value="Genomic_DNA"/>
</dbReference>